<name>A0A0R0M4V7_9MICR</name>
<proteinExistence type="predicted"/>
<protein>
    <submittedName>
        <fullName evidence="1">RNA-binding protein with PUA domain</fullName>
    </submittedName>
</protein>
<dbReference type="Gene3D" id="3.10.400.20">
    <property type="match status" value="1"/>
</dbReference>
<evidence type="ECO:0000313" key="1">
    <source>
        <dbReference type="EMBL" id="KRH93435.1"/>
    </source>
</evidence>
<dbReference type="SUPFAM" id="SSF88697">
    <property type="entry name" value="PUA domain-like"/>
    <property type="match status" value="1"/>
</dbReference>
<dbReference type="InterPro" id="IPR004521">
    <property type="entry name" value="Uncharacterised_CHP00451"/>
</dbReference>
<keyword evidence="2" id="KW-1185">Reference proteome</keyword>
<sequence length="164" mass="18792">MTLFKQLKISTSNSITGSSRKKIEKELGVTLEKDVKQFKCKKIILLGEEGNLILFNWSNKWIYTLNYLRNQIKEGKDLPYPKIFIDDGAMAPIKRGCDIFKPGITKYKEKITVEFIKNDILILEVINYGIFALVQALIDYNELDMEKGTGFKVLTCEGDELDSL</sequence>
<dbReference type="InterPro" id="IPR015947">
    <property type="entry name" value="PUA-like_sf"/>
</dbReference>
<comment type="caution">
    <text evidence="1">The sequence shown here is derived from an EMBL/GenBank/DDBJ whole genome shotgun (WGS) entry which is preliminary data.</text>
</comment>
<gene>
    <name evidence="1" type="ORF">M153_887000187</name>
</gene>
<evidence type="ECO:0000313" key="2">
    <source>
        <dbReference type="Proteomes" id="UP000051530"/>
    </source>
</evidence>
<dbReference type="GO" id="GO:0003723">
    <property type="term" value="F:RNA binding"/>
    <property type="evidence" value="ECO:0007669"/>
    <property type="project" value="InterPro"/>
</dbReference>
<reference evidence="1 2" key="1">
    <citation type="submission" date="2015-07" db="EMBL/GenBank/DDBJ databases">
        <title>The genome of Pseudoloma neurophilia, a relevant intracellular parasite of the zebrafish.</title>
        <authorList>
            <person name="Ndikumana S."/>
            <person name="Pelin A."/>
            <person name="Sanders J."/>
            <person name="Corradi N."/>
        </authorList>
    </citation>
    <scope>NUCLEOTIDE SEQUENCE [LARGE SCALE GENOMIC DNA]</scope>
    <source>
        <strain evidence="1 2">MK1</strain>
    </source>
</reference>
<dbReference type="Proteomes" id="UP000051530">
    <property type="component" value="Unassembled WGS sequence"/>
</dbReference>
<dbReference type="NCBIfam" id="TIGR00451">
    <property type="entry name" value="unchar_dom_2"/>
    <property type="match status" value="1"/>
</dbReference>
<dbReference type="AlphaFoldDB" id="A0A0R0M4V7"/>
<accession>A0A0R0M4V7</accession>
<dbReference type="EMBL" id="LGUB01000337">
    <property type="protein sequence ID" value="KRH93435.1"/>
    <property type="molecule type" value="Genomic_DNA"/>
</dbReference>
<organism evidence="1 2">
    <name type="scientific">Pseudoloma neurophilia</name>
    <dbReference type="NCBI Taxonomy" id="146866"/>
    <lineage>
        <taxon>Eukaryota</taxon>
        <taxon>Fungi</taxon>
        <taxon>Fungi incertae sedis</taxon>
        <taxon>Microsporidia</taxon>
        <taxon>Pseudoloma</taxon>
    </lineage>
</organism>
<dbReference type="OrthoDB" id="10249667at2759"/>
<dbReference type="VEuPathDB" id="MicrosporidiaDB:M153_887000187"/>
<dbReference type="PROSITE" id="PS50890">
    <property type="entry name" value="PUA"/>
    <property type="match status" value="1"/>
</dbReference>